<protein>
    <submittedName>
        <fullName evidence="1">Uncharacterized protein</fullName>
    </submittedName>
</protein>
<sequence>MAQLLSKPDLLSLLKFTDTRDHNTFVCVQTRRDPHQRVFRPGLI</sequence>
<dbReference type="AlphaFoldDB" id="A0A212LJ50"/>
<dbReference type="EMBL" id="FMJD01000008">
    <property type="protein sequence ID" value="SCM77564.1"/>
    <property type="molecule type" value="Genomic_DNA"/>
</dbReference>
<name>A0A212LJ50_9HYPH</name>
<organism evidence="1">
    <name type="scientific">uncultured Pleomorphomonas sp</name>
    <dbReference type="NCBI Taxonomy" id="442121"/>
    <lineage>
        <taxon>Bacteria</taxon>
        <taxon>Pseudomonadati</taxon>
        <taxon>Pseudomonadota</taxon>
        <taxon>Alphaproteobacteria</taxon>
        <taxon>Hyphomicrobiales</taxon>
        <taxon>Pleomorphomonadaceae</taxon>
        <taxon>Pleomorphomonas</taxon>
        <taxon>environmental samples</taxon>
    </lineage>
</organism>
<evidence type="ECO:0000313" key="1">
    <source>
        <dbReference type="EMBL" id="SCM77564.1"/>
    </source>
</evidence>
<proteinExistence type="predicted"/>
<gene>
    <name evidence="1" type="ORF">KL86PLE_41369</name>
</gene>
<accession>A0A212LJ50</accession>
<reference evidence="1" key="1">
    <citation type="submission" date="2016-08" db="EMBL/GenBank/DDBJ databases">
        <authorList>
            <person name="Seilhamer J.J."/>
        </authorList>
    </citation>
    <scope>NUCLEOTIDE SEQUENCE</scope>
    <source>
        <strain evidence="1">86</strain>
    </source>
</reference>